<evidence type="ECO:0000256" key="8">
    <source>
        <dbReference type="SAM" id="Phobius"/>
    </source>
</evidence>
<dbReference type="AlphaFoldDB" id="A0A109WAE9"/>
<keyword evidence="7 8" id="KW-0472">Membrane</keyword>
<feature type="transmembrane region" description="Helical" evidence="8">
    <location>
        <begin position="179"/>
        <end position="202"/>
    </location>
</feature>
<keyword evidence="6 8" id="KW-1133">Transmembrane helix</keyword>
<name>A0A109WAE9_9BACT</name>
<organism evidence="10 11">
    <name type="scientific">Desulfovibrio fairfieldensis</name>
    <dbReference type="NCBI Taxonomy" id="44742"/>
    <lineage>
        <taxon>Bacteria</taxon>
        <taxon>Pseudomonadati</taxon>
        <taxon>Thermodesulfobacteriota</taxon>
        <taxon>Desulfovibrionia</taxon>
        <taxon>Desulfovibrionales</taxon>
        <taxon>Desulfovibrionaceae</taxon>
        <taxon>Desulfovibrio</taxon>
    </lineage>
</organism>
<dbReference type="Pfam" id="PF12698">
    <property type="entry name" value="ABC2_membrane_3"/>
    <property type="match status" value="1"/>
</dbReference>
<sequence length="375" mass="40962">MKRNLWLRQLMALMSKEFQQIARDPSSYLVAGVLPLIFLLLFGFGITLDAGILRLAVLDQSGGSRSLTLAADFAHSPWFETRPVGNMEQGARLMRDSDVLGILVIRQDFDQELARGGAGSLQLLVDGSEPNTAQFIQSYSQGLISNWQRTSLPGGTALEPPVNLETRFWYNPTAKSVQFLVPGAITVIMTLIGTLLTSLVFAREWERGTMEAMFATPVSRMQLLLGKLIPYFCMGMFSMALCAVAAVTLFAVPFRGSLWALLLLSSVFMLSALGQGLFISVSLRGQLVAAEAGLFSGFLPALLLSGFVFDINSMPPILQAITKLLPASYFNTCLRTIFLTGDVWSIFGPSLLFMGLLAAVLLGLVYKNLVKRLDV</sequence>
<dbReference type="InterPro" id="IPR047817">
    <property type="entry name" value="ABC2_TM_bact-type"/>
</dbReference>
<feature type="transmembrane region" description="Helical" evidence="8">
    <location>
        <begin position="28"/>
        <end position="48"/>
    </location>
</feature>
<dbReference type="PROSITE" id="PS51012">
    <property type="entry name" value="ABC_TM2"/>
    <property type="match status" value="1"/>
</dbReference>
<dbReference type="STRING" id="44742.AXF13_03145"/>
<dbReference type="Proteomes" id="UP000069241">
    <property type="component" value="Chromosome"/>
</dbReference>
<dbReference type="GO" id="GO:0140359">
    <property type="term" value="F:ABC-type transporter activity"/>
    <property type="evidence" value="ECO:0007669"/>
    <property type="project" value="InterPro"/>
</dbReference>
<dbReference type="PANTHER" id="PTHR30294:SF29">
    <property type="entry name" value="MULTIDRUG ABC TRANSPORTER PERMEASE YBHS-RELATED"/>
    <property type="match status" value="1"/>
</dbReference>
<evidence type="ECO:0000313" key="10">
    <source>
        <dbReference type="EMBL" id="AMD91488.1"/>
    </source>
</evidence>
<gene>
    <name evidence="10" type="ORF">AXF13_03145</name>
</gene>
<dbReference type="KEGG" id="dfi:AXF13_03145"/>
<evidence type="ECO:0000256" key="5">
    <source>
        <dbReference type="ARBA" id="ARBA00022692"/>
    </source>
</evidence>
<protein>
    <recommendedName>
        <fullName evidence="9">ABC transmembrane type-2 domain-containing protein</fullName>
    </recommendedName>
</protein>
<dbReference type="GO" id="GO:0005886">
    <property type="term" value="C:plasma membrane"/>
    <property type="evidence" value="ECO:0007669"/>
    <property type="project" value="UniProtKB-SubCell"/>
</dbReference>
<dbReference type="PANTHER" id="PTHR30294">
    <property type="entry name" value="MEMBRANE COMPONENT OF ABC TRANSPORTER YHHJ-RELATED"/>
    <property type="match status" value="1"/>
</dbReference>
<evidence type="ECO:0000256" key="3">
    <source>
        <dbReference type="ARBA" id="ARBA00022448"/>
    </source>
</evidence>
<feature type="transmembrane region" description="Helical" evidence="8">
    <location>
        <begin position="228"/>
        <end position="252"/>
    </location>
</feature>
<evidence type="ECO:0000256" key="2">
    <source>
        <dbReference type="ARBA" id="ARBA00007783"/>
    </source>
</evidence>
<feature type="transmembrane region" description="Helical" evidence="8">
    <location>
        <begin position="288"/>
        <end position="309"/>
    </location>
</feature>
<accession>A0A109WAE9</accession>
<dbReference type="InterPro" id="IPR013525">
    <property type="entry name" value="ABC2_TM"/>
</dbReference>
<evidence type="ECO:0000256" key="1">
    <source>
        <dbReference type="ARBA" id="ARBA00004651"/>
    </source>
</evidence>
<dbReference type="RefSeq" id="WP_062254694.1">
    <property type="nucleotide sequence ID" value="NZ_CP014229.1"/>
</dbReference>
<feature type="domain" description="ABC transmembrane type-2" evidence="9">
    <location>
        <begin position="133"/>
        <end position="372"/>
    </location>
</feature>
<evidence type="ECO:0000256" key="4">
    <source>
        <dbReference type="ARBA" id="ARBA00022475"/>
    </source>
</evidence>
<evidence type="ECO:0000256" key="7">
    <source>
        <dbReference type="ARBA" id="ARBA00023136"/>
    </source>
</evidence>
<evidence type="ECO:0000259" key="9">
    <source>
        <dbReference type="PROSITE" id="PS51012"/>
    </source>
</evidence>
<evidence type="ECO:0000256" key="6">
    <source>
        <dbReference type="ARBA" id="ARBA00022989"/>
    </source>
</evidence>
<comment type="similarity">
    <text evidence="2">Belongs to the ABC-2 integral membrane protein family.</text>
</comment>
<dbReference type="InterPro" id="IPR051449">
    <property type="entry name" value="ABC-2_transporter_component"/>
</dbReference>
<keyword evidence="3" id="KW-0813">Transport</keyword>
<dbReference type="EMBL" id="CP014229">
    <property type="protein sequence ID" value="AMD91488.1"/>
    <property type="molecule type" value="Genomic_DNA"/>
</dbReference>
<reference evidence="11" key="1">
    <citation type="submission" date="2016-02" db="EMBL/GenBank/DDBJ databases">
        <authorList>
            <person name="Holder M.E."/>
            <person name="Ajami N.J."/>
            <person name="Petrosino J.F."/>
        </authorList>
    </citation>
    <scope>NUCLEOTIDE SEQUENCE [LARGE SCALE GENOMIC DNA]</scope>
    <source>
        <strain evidence="11">CCUG 45958</strain>
    </source>
</reference>
<keyword evidence="11" id="KW-1185">Reference proteome</keyword>
<comment type="subcellular location">
    <subcellularLocation>
        <location evidence="1">Cell membrane</location>
        <topology evidence="1">Multi-pass membrane protein</topology>
    </subcellularLocation>
</comment>
<feature type="transmembrane region" description="Helical" evidence="8">
    <location>
        <begin position="344"/>
        <end position="366"/>
    </location>
</feature>
<keyword evidence="5 8" id="KW-0812">Transmembrane</keyword>
<evidence type="ECO:0000313" key="11">
    <source>
        <dbReference type="Proteomes" id="UP000069241"/>
    </source>
</evidence>
<dbReference type="Gene3D" id="3.40.1710.10">
    <property type="entry name" value="abc type-2 transporter like domain"/>
    <property type="match status" value="1"/>
</dbReference>
<proteinExistence type="inferred from homology"/>
<keyword evidence="4" id="KW-1003">Cell membrane</keyword>
<feature type="transmembrane region" description="Helical" evidence="8">
    <location>
        <begin position="258"/>
        <end position="281"/>
    </location>
</feature>